<evidence type="ECO:0000313" key="2">
    <source>
        <dbReference type="Proteomes" id="UP001150266"/>
    </source>
</evidence>
<name>A0A9W9A1Q8_9AGAR</name>
<protein>
    <recommendedName>
        <fullName evidence="3">F-box domain-containing protein</fullName>
    </recommendedName>
</protein>
<dbReference type="OrthoDB" id="2885092at2759"/>
<dbReference type="EMBL" id="JAOTPV010000022">
    <property type="protein sequence ID" value="KAJ4471547.1"/>
    <property type="molecule type" value="Genomic_DNA"/>
</dbReference>
<dbReference type="Gene3D" id="3.80.10.10">
    <property type="entry name" value="Ribonuclease Inhibitor"/>
    <property type="match status" value="1"/>
</dbReference>
<sequence>MSISSSFDVEYPPTMEFCLSQPDLALRAPPKCKPIITIAETRSKRKARLALSRYLSPIYSLPSEMLSSIFTEYCPMPVDPDKQHIPQLVLTQVCSTWRQVAHGTPRLWSRFQALYGSNGITVHGDKIFTWLNRSGEVPLDIAIRPKDTIFSPPSDILGCMNSFCHRIRTLNLAIPLHVLLHLNLLPGFPSLTVLNIRLIKNELIDSAPTKIKAKDTRLTESECQQLSLLRNSPRLTELWFVGPELSGEMIPEVLSLLLPVSQLRILHLIVAAETCHILMDPLAYLKILMGSCASLEHCALRCPQWIPGVIVPNITFPSLGTLDLLDWHDECESRFLSAITVPALRSFRTNHIYHGGFVNGGFASDMMELQKRSSASLRSLDLVGMHELSVDDILSMLAVLPALRTLGLNHCDLDTTSLMQGLEYREGERLLVPELRSFSFKNSQLGPKGSDRYIADMVESRNSTGNDDEQIRPAKLRRISKLTVIFEKQLLTQAVTRRLKNSVGDLDLGENLRKKRV</sequence>
<dbReference type="InterPro" id="IPR032675">
    <property type="entry name" value="LRR_dom_sf"/>
</dbReference>
<evidence type="ECO:0008006" key="3">
    <source>
        <dbReference type="Google" id="ProtNLM"/>
    </source>
</evidence>
<proteinExistence type="predicted"/>
<dbReference type="Gene3D" id="1.20.1280.50">
    <property type="match status" value="1"/>
</dbReference>
<keyword evidence="2" id="KW-1185">Reference proteome</keyword>
<comment type="caution">
    <text evidence="1">The sequence shown here is derived from an EMBL/GenBank/DDBJ whole genome shotgun (WGS) entry which is preliminary data.</text>
</comment>
<evidence type="ECO:0000313" key="1">
    <source>
        <dbReference type="EMBL" id="KAJ4471547.1"/>
    </source>
</evidence>
<accession>A0A9W9A1Q8</accession>
<reference evidence="1" key="1">
    <citation type="submission" date="2022-08" db="EMBL/GenBank/DDBJ databases">
        <title>A Global Phylogenomic Analysis of the Shiitake Genus Lentinula.</title>
        <authorList>
            <consortium name="DOE Joint Genome Institute"/>
            <person name="Sierra-Patev S."/>
            <person name="Min B."/>
            <person name="Naranjo-Ortiz M."/>
            <person name="Looney B."/>
            <person name="Konkel Z."/>
            <person name="Slot J.C."/>
            <person name="Sakamoto Y."/>
            <person name="Steenwyk J.L."/>
            <person name="Rokas A."/>
            <person name="Carro J."/>
            <person name="Camarero S."/>
            <person name="Ferreira P."/>
            <person name="Molpeceres G."/>
            <person name="Ruiz-Duenas F.J."/>
            <person name="Serrano A."/>
            <person name="Henrissat B."/>
            <person name="Drula E."/>
            <person name="Hughes K.W."/>
            <person name="Mata J.L."/>
            <person name="Ishikawa N.K."/>
            <person name="Vargas-Isla R."/>
            <person name="Ushijima S."/>
            <person name="Smith C.A."/>
            <person name="Ahrendt S."/>
            <person name="Andreopoulos W."/>
            <person name="He G."/>
            <person name="Labutti K."/>
            <person name="Lipzen A."/>
            <person name="Ng V."/>
            <person name="Riley R."/>
            <person name="Sandor L."/>
            <person name="Barry K."/>
            <person name="Martinez A.T."/>
            <person name="Xiao Y."/>
            <person name="Gibbons J.G."/>
            <person name="Terashima K."/>
            <person name="Grigoriev I.V."/>
            <person name="Hibbett D.S."/>
        </authorList>
    </citation>
    <scope>NUCLEOTIDE SEQUENCE</scope>
    <source>
        <strain evidence="1">JLM2183</strain>
    </source>
</reference>
<organism evidence="1 2">
    <name type="scientific">Lentinula aciculospora</name>
    <dbReference type="NCBI Taxonomy" id="153920"/>
    <lineage>
        <taxon>Eukaryota</taxon>
        <taxon>Fungi</taxon>
        <taxon>Dikarya</taxon>
        <taxon>Basidiomycota</taxon>
        <taxon>Agaricomycotina</taxon>
        <taxon>Agaricomycetes</taxon>
        <taxon>Agaricomycetidae</taxon>
        <taxon>Agaricales</taxon>
        <taxon>Marasmiineae</taxon>
        <taxon>Omphalotaceae</taxon>
        <taxon>Lentinula</taxon>
    </lineage>
</organism>
<dbReference type="AlphaFoldDB" id="A0A9W9A1Q8"/>
<gene>
    <name evidence="1" type="ORF">J3R30DRAFT_3710090</name>
</gene>
<dbReference type="Proteomes" id="UP001150266">
    <property type="component" value="Unassembled WGS sequence"/>
</dbReference>
<dbReference type="SUPFAM" id="SSF52047">
    <property type="entry name" value="RNI-like"/>
    <property type="match status" value="1"/>
</dbReference>